<reference evidence="2" key="1">
    <citation type="submission" date="2020-05" db="EMBL/GenBank/DDBJ databases">
        <title>WGS assembly of Panicum virgatum.</title>
        <authorList>
            <person name="Lovell J.T."/>
            <person name="Jenkins J."/>
            <person name="Shu S."/>
            <person name="Juenger T.E."/>
            <person name="Schmutz J."/>
        </authorList>
    </citation>
    <scope>NUCLEOTIDE SEQUENCE</scope>
    <source>
        <strain evidence="2">AP13</strain>
    </source>
</reference>
<evidence type="ECO:0000313" key="3">
    <source>
        <dbReference type="Proteomes" id="UP000823388"/>
    </source>
</evidence>
<feature type="coiled-coil region" evidence="1">
    <location>
        <begin position="18"/>
        <end position="80"/>
    </location>
</feature>
<keyword evidence="3" id="KW-1185">Reference proteome</keyword>
<feature type="coiled-coil region" evidence="1">
    <location>
        <begin position="128"/>
        <end position="215"/>
    </location>
</feature>
<proteinExistence type="predicted"/>
<name>A0A8T0V3B6_PANVG</name>
<evidence type="ECO:0000313" key="2">
    <source>
        <dbReference type="EMBL" id="KAG2629690.1"/>
    </source>
</evidence>
<sequence>MPYYSSYWSEYVDQYWRAQRLENEKTRLSNEKRDLERRLAETTRAAQASSAQVAALGHKVRELERRNAGLSGDLARQREETKKAGLLFMGAADRYEHAAREQARERAAELEGARRASLLLMGAADAYESAAKRRARAKEEELEDARRAAAALMGAADAYQQEARRQIKEKVEELRVMAARKAEADARAADLEAELHAALSRKKEMEVDRDKVKAENCELRAEVERLVMGFDDEKTEIVKEFGRT</sequence>
<gene>
    <name evidence="2" type="ORF">PVAP13_3KG445200</name>
</gene>
<keyword evidence="1" id="KW-0175">Coiled coil</keyword>
<accession>A0A8T0V3B6</accession>
<comment type="caution">
    <text evidence="2">The sequence shown here is derived from an EMBL/GenBank/DDBJ whole genome shotgun (WGS) entry which is preliminary data.</text>
</comment>
<dbReference type="EMBL" id="CM029041">
    <property type="protein sequence ID" value="KAG2629690.1"/>
    <property type="molecule type" value="Genomic_DNA"/>
</dbReference>
<evidence type="ECO:0000256" key="1">
    <source>
        <dbReference type="SAM" id="Coils"/>
    </source>
</evidence>
<protein>
    <submittedName>
        <fullName evidence="2">Uncharacterized protein</fullName>
    </submittedName>
</protein>
<dbReference type="AlphaFoldDB" id="A0A8T0V3B6"/>
<organism evidence="2 3">
    <name type="scientific">Panicum virgatum</name>
    <name type="common">Blackwell switchgrass</name>
    <dbReference type="NCBI Taxonomy" id="38727"/>
    <lineage>
        <taxon>Eukaryota</taxon>
        <taxon>Viridiplantae</taxon>
        <taxon>Streptophyta</taxon>
        <taxon>Embryophyta</taxon>
        <taxon>Tracheophyta</taxon>
        <taxon>Spermatophyta</taxon>
        <taxon>Magnoliopsida</taxon>
        <taxon>Liliopsida</taxon>
        <taxon>Poales</taxon>
        <taxon>Poaceae</taxon>
        <taxon>PACMAD clade</taxon>
        <taxon>Panicoideae</taxon>
        <taxon>Panicodae</taxon>
        <taxon>Paniceae</taxon>
        <taxon>Panicinae</taxon>
        <taxon>Panicum</taxon>
        <taxon>Panicum sect. Hiantes</taxon>
    </lineage>
</organism>
<dbReference type="Proteomes" id="UP000823388">
    <property type="component" value="Chromosome 3K"/>
</dbReference>